<feature type="region of interest" description="Disordered" evidence="8">
    <location>
        <begin position="575"/>
        <end position="801"/>
    </location>
</feature>
<feature type="compositionally biased region" description="Polar residues" evidence="8">
    <location>
        <begin position="717"/>
        <end position="727"/>
    </location>
</feature>
<dbReference type="SUPFAM" id="SSF50978">
    <property type="entry name" value="WD40 repeat-like"/>
    <property type="match status" value="1"/>
</dbReference>
<sequence length="822" mass="89183">LLYAGFNQDFGCFAAGLDSGFRIFNCDPLKEKMRKDFDDGGVSIVEMLFRCNYLALVGGGKNPKFPPNKVIIWDDSKSKGIAGLEFRSEVKNVKLRRDRIVVVLSNKVFVYMFSAQPQKLHTFETIDNDKGLVALSSSQNHAILAFPGRQKGHIQIVDLNTFHTTTAVTRNNAYTYPTNSSSFSSFPHHRRSSSFGSSSFGSNNDLQVPSILERRQSVSNNSSGSTTVMTTNISIIPAHTGKLSCLSVNADGSKCASASEKGTLIRVFDTATGKLLNELRRGVDRAEIYSIAFNHDSTRLCVSSDKGTVHIFNLDAILGNGVNHSPNNGAAYYGEVVVNNTIPSPSGNRQSSLSFMKDLLPKYFSSEWSFAHFKVMADCRCICGFGQERNSVIDTWTYTNLMGAVVFVKDQEKNSFFFRLVDLTNNQGILWEQELYQDFKYNQECPFFHTFCTDDYFTAFSFASENDAKIFYKKVINREKLSAKKSQKNSKSGGGLFGKKNAKKGKIDKDSISKPTDFRHLGHIGFNPDTGFDIQNIDPSWKHLFDQLGELGISQEVIKQNADYIMQFVDEKGGINKVNKPTKTTTSKSAPGTAKKTPPPPPPSRRPGSTPPQSPPPSPKQAITTTLKQVTSHPPHKPVLPPPVQAAPPPPPVRPPTTQNEPPVQVAPPPPPPPVRPPTTQNEPSVQVAPPPPPPPVRPPTTQNEPPPLPPARVQTHAPSRQPTAPTSDGAPQPPPPPPASRVVPPPPPASRVVPPPISGGVPPPPPPPPTSGAGLRPVGEPVRRSTVSEEPQSPTTGGNDLASALASALLNRGAAIRGDSG</sequence>
<keyword evidence="12" id="KW-1185">Reference proteome</keyword>
<feature type="compositionally biased region" description="Pro residues" evidence="8">
    <location>
        <begin position="689"/>
        <end position="711"/>
    </location>
</feature>
<proteinExistence type="inferred from homology"/>
<dbReference type="InterPro" id="IPR001680">
    <property type="entry name" value="WD40_rpt"/>
</dbReference>
<feature type="compositionally biased region" description="Pro residues" evidence="8">
    <location>
        <begin position="637"/>
        <end position="655"/>
    </location>
</feature>
<dbReference type="SMART" id="SM00320">
    <property type="entry name" value="WD40"/>
    <property type="match status" value="2"/>
</dbReference>
<evidence type="ECO:0000256" key="4">
    <source>
        <dbReference type="ARBA" id="ARBA00022574"/>
    </source>
</evidence>
<dbReference type="Gene3D" id="2.30.29.30">
    <property type="entry name" value="Pleckstrin-homology domain (PH domain)/Phosphotyrosine-binding domain (PTB)"/>
    <property type="match status" value="1"/>
</dbReference>
<keyword evidence="6" id="KW-0206">Cytoskeleton</keyword>
<feature type="compositionally biased region" description="Basic and acidic residues" evidence="8">
    <location>
        <begin position="505"/>
        <end position="520"/>
    </location>
</feature>
<comment type="subcellular location">
    <subcellularLocation>
        <location evidence="1">Cytoplasm</location>
        <location evidence="1">Cytoskeleton</location>
    </subcellularLocation>
</comment>
<name>A0ABN7W1A3_GIGMA</name>
<evidence type="ECO:0000256" key="6">
    <source>
        <dbReference type="ARBA" id="ARBA00023212"/>
    </source>
</evidence>
<protein>
    <submittedName>
        <fullName evidence="11">2123_t:CDS:1</fullName>
    </submittedName>
</protein>
<evidence type="ECO:0000256" key="8">
    <source>
        <dbReference type="SAM" id="MobiDB-lite"/>
    </source>
</evidence>
<dbReference type="SMART" id="SM00461">
    <property type="entry name" value="WH1"/>
    <property type="match status" value="1"/>
</dbReference>
<feature type="domain" description="CRIB" evidence="9">
    <location>
        <begin position="512"/>
        <end position="525"/>
    </location>
</feature>
<dbReference type="EMBL" id="CAJVQB010027434">
    <property type="protein sequence ID" value="CAG8810538.1"/>
    <property type="molecule type" value="Genomic_DNA"/>
</dbReference>
<feature type="compositionally biased region" description="Pro residues" evidence="8">
    <location>
        <begin position="665"/>
        <end position="677"/>
    </location>
</feature>
<reference evidence="11 12" key="1">
    <citation type="submission" date="2021-06" db="EMBL/GenBank/DDBJ databases">
        <authorList>
            <person name="Kallberg Y."/>
            <person name="Tangrot J."/>
            <person name="Rosling A."/>
        </authorList>
    </citation>
    <scope>NUCLEOTIDE SEQUENCE [LARGE SCALE GENOMIC DNA]</scope>
    <source>
        <strain evidence="11 12">120-4 pot B 10/14</strain>
    </source>
</reference>
<feature type="compositionally biased region" description="Pro residues" evidence="8">
    <location>
        <begin position="732"/>
        <end position="771"/>
    </location>
</feature>
<dbReference type="PROSITE" id="PS50108">
    <property type="entry name" value="CRIB"/>
    <property type="match status" value="1"/>
</dbReference>
<dbReference type="Proteomes" id="UP000789901">
    <property type="component" value="Unassembled WGS sequence"/>
</dbReference>
<feature type="non-terminal residue" evidence="11">
    <location>
        <position position="822"/>
    </location>
</feature>
<feature type="compositionally biased region" description="Low complexity" evidence="8">
    <location>
        <begin position="581"/>
        <end position="596"/>
    </location>
</feature>
<comment type="similarity">
    <text evidence="7">Belongs to the WD repeat PROPPIN family.</text>
</comment>
<dbReference type="InterPro" id="IPR015943">
    <property type="entry name" value="WD40/YVTN_repeat-like_dom_sf"/>
</dbReference>
<evidence type="ECO:0000256" key="1">
    <source>
        <dbReference type="ARBA" id="ARBA00004245"/>
    </source>
</evidence>
<dbReference type="InterPro" id="IPR011993">
    <property type="entry name" value="PH-like_dom_sf"/>
</dbReference>
<evidence type="ECO:0000313" key="12">
    <source>
        <dbReference type="Proteomes" id="UP000789901"/>
    </source>
</evidence>
<dbReference type="CDD" id="cd01205">
    <property type="entry name" value="EVH1_WASP-like"/>
    <property type="match status" value="1"/>
</dbReference>
<dbReference type="Pfam" id="PF00568">
    <property type="entry name" value="WH1"/>
    <property type="match status" value="1"/>
</dbReference>
<evidence type="ECO:0000256" key="2">
    <source>
        <dbReference type="ARBA" id="ARBA00022490"/>
    </source>
</evidence>
<dbReference type="CDD" id="cd00132">
    <property type="entry name" value="CRIB"/>
    <property type="match status" value="1"/>
</dbReference>
<dbReference type="InterPro" id="IPR000095">
    <property type="entry name" value="CRIB_dom"/>
</dbReference>
<dbReference type="Pfam" id="PF21032">
    <property type="entry name" value="PROPPIN"/>
    <property type="match status" value="2"/>
</dbReference>
<keyword evidence="2" id="KW-0963">Cytoplasm</keyword>
<dbReference type="SUPFAM" id="SSF47912">
    <property type="entry name" value="Wiscott-Aldrich syndrome protein, WASP, C-terminal domain"/>
    <property type="match status" value="1"/>
</dbReference>
<keyword evidence="3" id="KW-0597">Phosphoprotein</keyword>
<evidence type="ECO:0000259" key="10">
    <source>
        <dbReference type="PROSITE" id="PS50229"/>
    </source>
</evidence>
<dbReference type="Gene3D" id="2.130.10.10">
    <property type="entry name" value="YVTN repeat-like/Quinoprotein amine dehydrogenase"/>
    <property type="match status" value="1"/>
</dbReference>
<dbReference type="SMART" id="SM00285">
    <property type="entry name" value="PBD"/>
    <property type="match status" value="1"/>
</dbReference>
<evidence type="ECO:0000313" key="11">
    <source>
        <dbReference type="EMBL" id="CAG8810538.1"/>
    </source>
</evidence>
<dbReference type="InterPro" id="IPR011026">
    <property type="entry name" value="WAS_C"/>
</dbReference>
<dbReference type="PROSITE" id="PS50229">
    <property type="entry name" value="WH1"/>
    <property type="match status" value="1"/>
</dbReference>
<accession>A0ABN7W1A3</accession>
<dbReference type="InterPro" id="IPR036322">
    <property type="entry name" value="WD40_repeat_dom_sf"/>
</dbReference>
<gene>
    <name evidence="11" type="ORF">GMARGA_LOCUS25112</name>
</gene>
<feature type="compositionally biased region" description="Polar residues" evidence="8">
    <location>
        <begin position="789"/>
        <end position="799"/>
    </location>
</feature>
<keyword evidence="5" id="KW-0677">Repeat</keyword>
<feature type="non-terminal residue" evidence="11">
    <location>
        <position position="1"/>
    </location>
</feature>
<feature type="region of interest" description="Disordered" evidence="8">
    <location>
        <begin position="483"/>
        <end position="520"/>
    </location>
</feature>
<evidence type="ECO:0000256" key="3">
    <source>
        <dbReference type="ARBA" id="ARBA00022553"/>
    </source>
</evidence>
<dbReference type="InterPro" id="IPR036936">
    <property type="entry name" value="CRIB_dom_sf"/>
</dbReference>
<feature type="compositionally biased region" description="Pro residues" evidence="8">
    <location>
        <begin position="597"/>
        <end position="619"/>
    </location>
</feature>
<feature type="domain" description="WH1" evidence="10">
    <location>
        <begin position="368"/>
        <end position="482"/>
    </location>
</feature>
<keyword evidence="4" id="KW-0853">WD repeat</keyword>
<comment type="caution">
    <text evidence="11">The sequence shown here is derived from an EMBL/GenBank/DDBJ whole genome shotgun (WGS) entry which is preliminary data.</text>
</comment>
<organism evidence="11 12">
    <name type="scientific">Gigaspora margarita</name>
    <dbReference type="NCBI Taxonomy" id="4874"/>
    <lineage>
        <taxon>Eukaryota</taxon>
        <taxon>Fungi</taxon>
        <taxon>Fungi incertae sedis</taxon>
        <taxon>Mucoromycota</taxon>
        <taxon>Glomeromycotina</taxon>
        <taxon>Glomeromycetes</taxon>
        <taxon>Diversisporales</taxon>
        <taxon>Gigasporaceae</taxon>
        <taxon>Gigaspora</taxon>
    </lineage>
</organism>
<dbReference type="InterPro" id="IPR048720">
    <property type="entry name" value="PROPPIN"/>
</dbReference>
<dbReference type="SUPFAM" id="SSF50729">
    <property type="entry name" value="PH domain-like"/>
    <property type="match status" value="1"/>
</dbReference>
<dbReference type="PRINTS" id="PR01217">
    <property type="entry name" value="PRICHEXTENSN"/>
</dbReference>
<dbReference type="InterPro" id="IPR033927">
    <property type="entry name" value="WASPfam_EVH1"/>
</dbReference>
<evidence type="ECO:0000259" key="9">
    <source>
        <dbReference type="PROSITE" id="PS50108"/>
    </source>
</evidence>
<dbReference type="PANTHER" id="PTHR11227">
    <property type="entry name" value="WD-REPEAT PROTEIN INTERACTING WITH PHOSPHOINOSIDES WIPI -RELATED"/>
    <property type="match status" value="1"/>
</dbReference>
<evidence type="ECO:0000256" key="7">
    <source>
        <dbReference type="ARBA" id="ARBA00025740"/>
    </source>
</evidence>
<dbReference type="Pfam" id="PF00786">
    <property type="entry name" value="PBD"/>
    <property type="match status" value="1"/>
</dbReference>
<dbReference type="Gene3D" id="3.90.810.10">
    <property type="entry name" value="CRIB domain"/>
    <property type="match status" value="1"/>
</dbReference>
<evidence type="ECO:0000256" key="5">
    <source>
        <dbReference type="ARBA" id="ARBA00022737"/>
    </source>
</evidence>
<feature type="compositionally biased region" description="Polar residues" evidence="8">
    <location>
        <begin position="623"/>
        <end position="632"/>
    </location>
</feature>
<dbReference type="InterPro" id="IPR000697">
    <property type="entry name" value="WH1/EVH1_dom"/>
</dbReference>